<dbReference type="AlphaFoldDB" id="H5UWF2"/>
<dbReference type="eggNOG" id="ENOG5034AH6">
    <property type="taxonomic scope" value="Bacteria"/>
</dbReference>
<protein>
    <submittedName>
        <fullName evidence="1">Uncharacterized protein</fullName>
    </submittedName>
</protein>
<dbReference type="RefSeq" id="WP_002462758.1">
    <property type="nucleotide sequence ID" value="NZ_BAFF01000001.1"/>
</dbReference>
<evidence type="ECO:0000313" key="1">
    <source>
        <dbReference type="EMBL" id="GAB50233.1"/>
    </source>
</evidence>
<dbReference type="GeneID" id="92828870"/>
<evidence type="ECO:0000313" key="2">
    <source>
        <dbReference type="Proteomes" id="UP000010297"/>
    </source>
</evidence>
<reference evidence="1 2" key="1">
    <citation type="submission" date="2012-02" db="EMBL/GenBank/DDBJ databases">
        <title>Whole genome shotgun sequence of Escherichia hermannii NBRC 105704.</title>
        <authorList>
            <person name="Yoshida I."/>
            <person name="Hosoyama A."/>
            <person name="Tsuchikane K."/>
            <person name="Katsumata H."/>
            <person name="Yamazaki S."/>
            <person name="Fujita N."/>
        </authorList>
    </citation>
    <scope>NUCLEOTIDE SEQUENCE [LARGE SCALE GENOMIC DNA]</scope>
    <source>
        <strain evidence="1 2">NBRC 105704</strain>
    </source>
</reference>
<accession>H5UWF2</accession>
<dbReference type="EMBL" id="BAFF01000001">
    <property type="protein sequence ID" value="GAB50233.1"/>
    <property type="molecule type" value="Genomic_DNA"/>
</dbReference>
<name>H5UWF2_ATLHE</name>
<gene>
    <name evidence="1" type="ORF">EH105704_01_02390</name>
</gene>
<sequence>MLTIILFDDGKPGLIWPTEEIGKVVKVPDYQFKAREMLGGVAVMPDVEYQVYEFQMDDEIYLIGVNGGSPSDDVIKSHIKHGDPKPKPYKTL</sequence>
<comment type="caution">
    <text evidence="1">The sequence shown here is derived from an EMBL/GenBank/DDBJ whole genome shotgun (WGS) entry which is preliminary data.</text>
</comment>
<keyword evidence="2" id="KW-1185">Reference proteome</keyword>
<proteinExistence type="predicted"/>
<dbReference type="Proteomes" id="UP000010297">
    <property type="component" value="Unassembled WGS sequence"/>
</dbReference>
<organism evidence="1 2">
    <name type="scientific">Atlantibacter hermannii NBRC 105704</name>
    <dbReference type="NCBI Taxonomy" id="1115512"/>
    <lineage>
        <taxon>Bacteria</taxon>
        <taxon>Pseudomonadati</taxon>
        <taxon>Pseudomonadota</taxon>
        <taxon>Gammaproteobacteria</taxon>
        <taxon>Enterobacterales</taxon>
        <taxon>Enterobacteriaceae</taxon>
        <taxon>Atlantibacter</taxon>
    </lineage>
</organism>